<dbReference type="SMART" id="SM00872">
    <property type="entry name" value="Alpha-mann_mid"/>
    <property type="match status" value="1"/>
</dbReference>
<dbReference type="InterPro" id="IPR015341">
    <property type="entry name" value="Glyco_hydro_38_cen"/>
</dbReference>
<dbReference type="GO" id="GO:0046872">
    <property type="term" value="F:metal ion binding"/>
    <property type="evidence" value="ECO:0007669"/>
    <property type="project" value="UniProtKB-KW"/>
</dbReference>
<reference evidence="9 10" key="1">
    <citation type="journal article" date="2023" name="Sci. Data">
        <title>Genome assembly of the Korean intertidal mud-creeper Batillaria attramentaria.</title>
        <authorList>
            <person name="Patra A.K."/>
            <person name="Ho P.T."/>
            <person name="Jun S."/>
            <person name="Lee S.J."/>
            <person name="Kim Y."/>
            <person name="Won Y.J."/>
        </authorList>
    </citation>
    <scope>NUCLEOTIDE SEQUENCE [LARGE SCALE GENOMIC DNA]</scope>
    <source>
        <strain evidence="9">Wonlab-2016</strain>
    </source>
</reference>
<dbReference type="Pfam" id="PF09261">
    <property type="entry name" value="Alpha-mann_mid"/>
    <property type="match status" value="1"/>
</dbReference>
<gene>
    <name evidence="9" type="ORF">BaRGS_00029291</name>
</gene>
<evidence type="ECO:0000256" key="7">
    <source>
        <dbReference type="ARBA" id="ARBA00023295"/>
    </source>
</evidence>
<evidence type="ECO:0000313" key="10">
    <source>
        <dbReference type="Proteomes" id="UP001519460"/>
    </source>
</evidence>
<dbReference type="EMBL" id="JACVVK020000302">
    <property type="protein sequence ID" value="KAK7479475.1"/>
    <property type="molecule type" value="Genomic_DNA"/>
</dbReference>
<name>A0ABD0JXR7_9CAEN</name>
<evidence type="ECO:0000256" key="6">
    <source>
        <dbReference type="ARBA" id="ARBA00023157"/>
    </source>
</evidence>
<evidence type="ECO:0000256" key="3">
    <source>
        <dbReference type="ARBA" id="ARBA00022723"/>
    </source>
</evidence>
<comment type="caution">
    <text evidence="9">The sequence shown here is derived from an EMBL/GenBank/DDBJ whole genome shotgun (WGS) entry which is preliminary data.</text>
</comment>
<dbReference type="Gene3D" id="3.20.110.10">
    <property type="entry name" value="Glycoside hydrolase 38, N terminal domain"/>
    <property type="match status" value="1"/>
</dbReference>
<keyword evidence="4" id="KW-0378">Hydrolase</keyword>
<dbReference type="SUPFAM" id="SSF88713">
    <property type="entry name" value="Glycoside hydrolase/deacetylase"/>
    <property type="match status" value="1"/>
</dbReference>
<protein>
    <recommendedName>
        <fullName evidence="8">Glycoside hydrolase family 38 central domain-containing protein</fullName>
    </recommendedName>
</protein>
<comment type="cofactor">
    <cofactor evidence="1">
        <name>Zn(2+)</name>
        <dbReference type="ChEBI" id="CHEBI:29105"/>
    </cofactor>
</comment>
<dbReference type="PANTHER" id="PTHR11607:SF3">
    <property type="entry name" value="LYSOSOMAL ALPHA-MANNOSIDASE"/>
    <property type="match status" value="1"/>
</dbReference>
<proteinExistence type="inferred from homology"/>
<dbReference type="InterPro" id="IPR050843">
    <property type="entry name" value="Glycosyl_Hydrlase_38"/>
</dbReference>
<evidence type="ECO:0000313" key="9">
    <source>
        <dbReference type="EMBL" id="KAK7479475.1"/>
    </source>
</evidence>
<comment type="similarity">
    <text evidence="2">Belongs to the glycosyl hydrolase 38 family.</text>
</comment>
<dbReference type="SUPFAM" id="SSF74650">
    <property type="entry name" value="Galactose mutarotase-like"/>
    <property type="match status" value="1"/>
</dbReference>
<keyword evidence="7" id="KW-0326">Glycosidase</keyword>
<evidence type="ECO:0000259" key="8">
    <source>
        <dbReference type="SMART" id="SM00872"/>
    </source>
</evidence>
<evidence type="ECO:0000256" key="1">
    <source>
        <dbReference type="ARBA" id="ARBA00001947"/>
    </source>
</evidence>
<dbReference type="InterPro" id="IPR013780">
    <property type="entry name" value="Glyco_hydro_b"/>
</dbReference>
<accession>A0ABD0JXR7</accession>
<organism evidence="9 10">
    <name type="scientific">Batillaria attramentaria</name>
    <dbReference type="NCBI Taxonomy" id="370345"/>
    <lineage>
        <taxon>Eukaryota</taxon>
        <taxon>Metazoa</taxon>
        <taxon>Spiralia</taxon>
        <taxon>Lophotrochozoa</taxon>
        <taxon>Mollusca</taxon>
        <taxon>Gastropoda</taxon>
        <taxon>Caenogastropoda</taxon>
        <taxon>Sorbeoconcha</taxon>
        <taxon>Cerithioidea</taxon>
        <taxon>Batillariidae</taxon>
        <taxon>Batillaria</taxon>
    </lineage>
</organism>
<keyword evidence="6" id="KW-1015">Disulfide bond</keyword>
<dbReference type="InterPro" id="IPR011013">
    <property type="entry name" value="Gal_mutarotase_sf_dom"/>
</dbReference>
<dbReference type="InterPro" id="IPR011682">
    <property type="entry name" value="Glyco_hydro_38_C"/>
</dbReference>
<dbReference type="SUPFAM" id="SSF88688">
    <property type="entry name" value="Families 57/38 glycoside transferase middle domain"/>
    <property type="match status" value="1"/>
</dbReference>
<keyword evidence="3" id="KW-0479">Metal-binding</keyword>
<evidence type="ECO:0000256" key="4">
    <source>
        <dbReference type="ARBA" id="ARBA00022801"/>
    </source>
</evidence>
<dbReference type="Proteomes" id="UP001519460">
    <property type="component" value="Unassembled WGS sequence"/>
</dbReference>
<sequence length="658" mass="75276">MRYMNERKDWKIKVRFGTLKDYFKLTQQDELGKKYSGKDADFPVLSGDFFPYSDRNHEYWTGYFTTRPFDKRFQREVQGHIQAADIAVTLTYAFYKRWGLDTQEKFFHYSSLMQSAHRVQGQFLHHDAITGTSKDFVVIDYEHQLLSAYNGSQSVMKMALQALITQGKVETPYVFHPETVRRRYNEPPRKVPLKLGEYGLRVFVFNPLPQYRQQPVRLLVDDENFIIKKPSTRHHSMSDQSRVGRGRQHYCQASPVRGTHFVETQPQEERAEPIVIENSRLRVRVDPKTGSLMDIEDKLTGNKTVVNLCFAMYRSQGSGAYLFYPQSGSTPLISGIPVIRVVEGSVATELTVIFEPYIEQTLTLYHHPALLSSALHIRNTLSIQTLDDREVVMRMKTDLRLKKAEFFSDQNGYQFVRRRTNMNVQLEANYYPLTSGAILDDGVRRVSLLSAQPHGVASAEPGWLEVMLDRQLRYDDNRGLGEGVEDSKPTTSEFVLLVESRTPSLQRPPEDEKTAAHYVFPSLLSLTLNDRLQQPPQVFYSLIESDVFFASVQPMKTALPCDYLMLSLHSLSTGNLQYNGTSFLLHRRAYDCDFPAHDLQCATVADSVTFDGLFSGLGMGVQAVRETSLTHLHHKRSLATSASIELTPMQIASYHLVF</sequence>
<dbReference type="Gene3D" id="1.20.1270.50">
    <property type="entry name" value="Glycoside hydrolase family 38, central domain"/>
    <property type="match status" value="1"/>
</dbReference>
<dbReference type="InterPro" id="IPR011330">
    <property type="entry name" value="Glyco_hydro/deAcase_b/a-brl"/>
</dbReference>
<evidence type="ECO:0000256" key="2">
    <source>
        <dbReference type="ARBA" id="ARBA00009792"/>
    </source>
</evidence>
<feature type="domain" description="Glycoside hydrolase family 38 central" evidence="8">
    <location>
        <begin position="58"/>
        <end position="145"/>
    </location>
</feature>
<dbReference type="PANTHER" id="PTHR11607">
    <property type="entry name" value="ALPHA-MANNOSIDASE"/>
    <property type="match status" value="1"/>
</dbReference>
<dbReference type="InterPro" id="IPR027291">
    <property type="entry name" value="Glyco_hydro_38_N_sf"/>
</dbReference>
<dbReference type="Gene3D" id="2.60.40.1180">
    <property type="entry name" value="Golgi alpha-mannosidase II"/>
    <property type="match status" value="1"/>
</dbReference>
<dbReference type="InterPro" id="IPR037094">
    <property type="entry name" value="Glyco_hydro_38_cen_sf"/>
</dbReference>
<keyword evidence="10" id="KW-1185">Reference proteome</keyword>
<dbReference type="Pfam" id="PF07748">
    <property type="entry name" value="Glyco_hydro_38C"/>
    <property type="match status" value="1"/>
</dbReference>
<dbReference type="GO" id="GO:0016798">
    <property type="term" value="F:hydrolase activity, acting on glycosyl bonds"/>
    <property type="evidence" value="ECO:0007669"/>
    <property type="project" value="UniProtKB-KW"/>
</dbReference>
<evidence type="ECO:0000256" key="5">
    <source>
        <dbReference type="ARBA" id="ARBA00022833"/>
    </source>
</evidence>
<dbReference type="InterPro" id="IPR028995">
    <property type="entry name" value="Glyco_hydro_57/38_cen_sf"/>
</dbReference>
<keyword evidence="5" id="KW-0862">Zinc</keyword>
<dbReference type="Gene3D" id="2.70.98.30">
    <property type="entry name" value="Golgi alpha-mannosidase II, domain 4"/>
    <property type="match status" value="1"/>
</dbReference>
<dbReference type="AlphaFoldDB" id="A0ABD0JXR7"/>